<accession>A0AAX6EJP2</accession>
<evidence type="ECO:0000313" key="3">
    <source>
        <dbReference type="Proteomes" id="UP001140949"/>
    </source>
</evidence>
<protein>
    <submittedName>
        <fullName evidence="2">Uncharacterized protein</fullName>
    </submittedName>
</protein>
<proteinExistence type="predicted"/>
<evidence type="ECO:0000256" key="1">
    <source>
        <dbReference type="SAM" id="MobiDB-lite"/>
    </source>
</evidence>
<reference evidence="2" key="1">
    <citation type="journal article" date="2023" name="GigaByte">
        <title>Genome assembly of the bearded iris, Iris pallida Lam.</title>
        <authorList>
            <person name="Bruccoleri R.E."/>
            <person name="Oakeley E.J."/>
            <person name="Faust A.M.E."/>
            <person name="Altorfer M."/>
            <person name="Dessus-Babus S."/>
            <person name="Burckhardt D."/>
            <person name="Oertli M."/>
            <person name="Naumann U."/>
            <person name="Petersen F."/>
            <person name="Wong J."/>
        </authorList>
    </citation>
    <scope>NUCLEOTIDE SEQUENCE</scope>
    <source>
        <strain evidence="2">GSM-AAB239-AS_SAM_17_03QT</strain>
    </source>
</reference>
<keyword evidence="3" id="KW-1185">Reference proteome</keyword>
<feature type="region of interest" description="Disordered" evidence="1">
    <location>
        <begin position="31"/>
        <end position="66"/>
    </location>
</feature>
<dbReference type="EMBL" id="JANAVB010036019">
    <property type="protein sequence ID" value="KAJ6804168.1"/>
    <property type="molecule type" value="Genomic_DNA"/>
</dbReference>
<name>A0AAX6EJP2_IRIPA</name>
<dbReference type="Proteomes" id="UP001140949">
    <property type="component" value="Unassembled WGS sequence"/>
</dbReference>
<organism evidence="2 3">
    <name type="scientific">Iris pallida</name>
    <name type="common">Sweet iris</name>
    <dbReference type="NCBI Taxonomy" id="29817"/>
    <lineage>
        <taxon>Eukaryota</taxon>
        <taxon>Viridiplantae</taxon>
        <taxon>Streptophyta</taxon>
        <taxon>Embryophyta</taxon>
        <taxon>Tracheophyta</taxon>
        <taxon>Spermatophyta</taxon>
        <taxon>Magnoliopsida</taxon>
        <taxon>Liliopsida</taxon>
        <taxon>Asparagales</taxon>
        <taxon>Iridaceae</taxon>
        <taxon>Iridoideae</taxon>
        <taxon>Irideae</taxon>
        <taxon>Iris</taxon>
    </lineage>
</organism>
<sequence length="66" mass="7427">MARYRLLQRASTGTASTPLRAFYGGELRQRHHLEDDDDGHGIPSATHHHTLEDRLFGDPRSSSNLT</sequence>
<comment type="caution">
    <text evidence="2">The sequence shown here is derived from an EMBL/GenBank/DDBJ whole genome shotgun (WGS) entry which is preliminary data.</text>
</comment>
<gene>
    <name evidence="2" type="ORF">M6B38_185640</name>
</gene>
<dbReference type="AlphaFoldDB" id="A0AAX6EJP2"/>
<reference evidence="2" key="2">
    <citation type="submission" date="2023-04" db="EMBL/GenBank/DDBJ databases">
        <authorList>
            <person name="Bruccoleri R.E."/>
            <person name="Oakeley E.J."/>
            <person name="Faust A.-M."/>
            <person name="Dessus-Babus S."/>
            <person name="Altorfer M."/>
            <person name="Burckhardt D."/>
            <person name="Oertli M."/>
            <person name="Naumann U."/>
            <person name="Petersen F."/>
            <person name="Wong J."/>
        </authorList>
    </citation>
    <scope>NUCLEOTIDE SEQUENCE</scope>
    <source>
        <strain evidence="2">GSM-AAB239-AS_SAM_17_03QT</strain>
        <tissue evidence="2">Leaf</tissue>
    </source>
</reference>
<evidence type="ECO:0000313" key="2">
    <source>
        <dbReference type="EMBL" id="KAJ6804168.1"/>
    </source>
</evidence>